<evidence type="ECO:0000256" key="1">
    <source>
        <dbReference type="SAM" id="MobiDB-lite"/>
    </source>
</evidence>
<sequence>MAWSTIQKPEARPILSVGEQSYGSIPTPADPDLIAPAPEHQNDASNSDFDPRPESLKTFYHEAAMIVTLSGAALFNTIALGGVTIMLPTIGREFDMNQADLSWILAAFT</sequence>
<keyword evidence="4" id="KW-1185">Reference proteome</keyword>
<accession>A0A4P9W5A6</accession>
<dbReference type="SUPFAM" id="SSF103473">
    <property type="entry name" value="MFS general substrate transporter"/>
    <property type="match status" value="1"/>
</dbReference>
<protein>
    <submittedName>
        <fullName evidence="3">Uncharacterized protein</fullName>
    </submittedName>
</protein>
<dbReference type="AlphaFoldDB" id="A0A4P9W5A6"/>
<organism evidence="3 4">
    <name type="scientific">Blyttiomyces helicus</name>
    <dbReference type="NCBI Taxonomy" id="388810"/>
    <lineage>
        <taxon>Eukaryota</taxon>
        <taxon>Fungi</taxon>
        <taxon>Fungi incertae sedis</taxon>
        <taxon>Chytridiomycota</taxon>
        <taxon>Chytridiomycota incertae sedis</taxon>
        <taxon>Chytridiomycetes</taxon>
        <taxon>Chytridiomycetes incertae sedis</taxon>
        <taxon>Blyttiomyces</taxon>
    </lineage>
</organism>
<keyword evidence="2" id="KW-0812">Transmembrane</keyword>
<dbReference type="InterPro" id="IPR036259">
    <property type="entry name" value="MFS_trans_sf"/>
</dbReference>
<feature type="transmembrane region" description="Helical" evidence="2">
    <location>
        <begin position="63"/>
        <end position="87"/>
    </location>
</feature>
<feature type="region of interest" description="Disordered" evidence="1">
    <location>
        <begin position="14"/>
        <end position="53"/>
    </location>
</feature>
<evidence type="ECO:0000313" key="4">
    <source>
        <dbReference type="Proteomes" id="UP000269721"/>
    </source>
</evidence>
<evidence type="ECO:0000313" key="3">
    <source>
        <dbReference type="EMBL" id="RKO86475.1"/>
    </source>
</evidence>
<name>A0A4P9W5A6_9FUNG</name>
<dbReference type="EMBL" id="KZ998165">
    <property type="protein sequence ID" value="RKO86475.1"/>
    <property type="molecule type" value="Genomic_DNA"/>
</dbReference>
<proteinExistence type="predicted"/>
<dbReference type="OrthoDB" id="2130629at2759"/>
<evidence type="ECO:0000256" key="2">
    <source>
        <dbReference type="SAM" id="Phobius"/>
    </source>
</evidence>
<keyword evidence="2" id="KW-0472">Membrane</keyword>
<reference evidence="4" key="1">
    <citation type="journal article" date="2018" name="Nat. Microbiol.">
        <title>Leveraging single-cell genomics to expand the fungal tree of life.</title>
        <authorList>
            <person name="Ahrendt S.R."/>
            <person name="Quandt C.A."/>
            <person name="Ciobanu D."/>
            <person name="Clum A."/>
            <person name="Salamov A."/>
            <person name="Andreopoulos B."/>
            <person name="Cheng J.F."/>
            <person name="Woyke T."/>
            <person name="Pelin A."/>
            <person name="Henrissat B."/>
            <person name="Reynolds N.K."/>
            <person name="Benny G.L."/>
            <person name="Smith M.E."/>
            <person name="James T.Y."/>
            <person name="Grigoriev I.V."/>
        </authorList>
    </citation>
    <scope>NUCLEOTIDE SEQUENCE [LARGE SCALE GENOMIC DNA]</scope>
</reference>
<gene>
    <name evidence="3" type="ORF">BDK51DRAFT_44448</name>
</gene>
<dbReference type="Proteomes" id="UP000269721">
    <property type="component" value="Unassembled WGS sequence"/>
</dbReference>
<keyword evidence="2" id="KW-1133">Transmembrane helix</keyword>